<sequence>VPMGHISHNPCICSSCNQFSSHPCIYQVGAAWNTECTTITV</sequence>
<evidence type="ECO:0000313" key="1">
    <source>
        <dbReference type="EMBL" id="CAA9384818.1"/>
    </source>
</evidence>
<dbReference type="AlphaFoldDB" id="A0A6J4NGV5"/>
<gene>
    <name evidence="1" type="ORF">AVDCRST_MAG94-5080</name>
</gene>
<accession>A0A6J4NGV5</accession>
<reference evidence="1" key="1">
    <citation type="submission" date="2020-02" db="EMBL/GenBank/DDBJ databases">
        <authorList>
            <person name="Meier V. D."/>
        </authorList>
    </citation>
    <scope>NUCLEOTIDE SEQUENCE</scope>
    <source>
        <strain evidence="1">AVDCRST_MAG94</strain>
    </source>
</reference>
<dbReference type="EMBL" id="CADCTY010001757">
    <property type="protein sequence ID" value="CAA9384818.1"/>
    <property type="molecule type" value="Genomic_DNA"/>
</dbReference>
<organism evidence="1">
    <name type="scientific">uncultured Leptolyngbya sp</name>
    <dbReference type="NCBI Taxonomy" id="332963"/>
    <lineage>
        <taxon>Bacteria</taxon>
        <taxon>Bacillati</taxon>
        <taxon>Cyanobacteriota</taxon>
        <taxon>Cyanophyceae</taxon>
        <taxon>Leptolyngbyales</taxon>
        <taxon>Leptolyngbyaceae</taxon>
        <taxon>Leptolyngbya group</taxon>
        <taxon>Leptolyngbya</taxon>
        <taxon>environmental samples</taxon>
    </lineage>
</organism>
<feature type="non-terminal residue" evidence="1">
    <location>
        <position position="1"/>
    </location>
</feature>
<name>A0A6J4NGV5_9CYAN</name>
<proteinExistence type="predicted"/>
<protein>
    <submittedName>
        <fullName evidence="1">Uncharacterized protein</fullName>
    </submittedName>
</protein>
<feature type="non-terminal residue" evidence="1">
    <location>
        <position position="41"/>
    </location>
</feature>